<dbReference type="GO" id="GO:0004252">
    <property type="term" value="F:serine-type endopeptidase activity"/>
    <property type="evidence" value="ECO:0007669"/>
    <property type="project" value="TreeGrafter"/>
</dbReference>
<proteinExistence type="inferred from homology"/>
<evidence type="ECO:0000256" key="3">
    <source>
        <dbReference type="ARBA" id="ARBA00022801"/>
    </source>
</evidence>
<accession>A0A3P5X6S6</accession>
<dbReference type="AlphaFoldDB" id="A0A3P5X6S6"/>
<keyword evidence="3 6" id="KW-0378">Hydrolase</keyword>
<dbReference type="GO" id="GO:0006508">
    <property type="term" value="P:proteolysis"/>
    <property type="evidence" value="ECO:0007669"/>
    <property type="project" value="UniProtKB-KW"/>
</dbReference>
<dbReference type="InterPro" id="IPR001375">
    <property type="entry name" value="Peptidase_S9_cat"/>
</dbReference>
<reference evidence="6 7" key="1">
    <citation type="submission" date="2018-11" db="EMBL/GenBank/DDBJ databases">
        <authorList>
            <person name="Criscuolo A."/>
        </authorList>
    </citation>
    <scope>NUCLEOTIDE SEQUENCE [LARGE SCALE GENOMIC DNA]</scope>
    <source>
        <strain evidence="6">ATB-66</strain>
    </source>
</reference>
<gene>
    <name evidence="6" type="primary">ptpA</name>
    <name evidence="6" type="ORF">FILTAD_00974</name>
</gene>
<comment type="similarity">
    <text evidence="1">Belongs to the peptidase S9C family.</text>
</comment>
<dbReference type="RefSeq" id="WP_124069405.1">
    <property type="nucleotide sequence ID" value="NZ_CBCRXF010000023.1"/>
</dbReference>
<dbReference type="InterPro" id="IPR029058">
    <property type="entry name" value="AB_hydrolase_fold"/>
</dbReference>
<dbReference type="InterPro" id="IPR011042">
    <property type="entry name" value="6-blade_b-propeller_TolB-like"/>
</dbReference>
<protein>
    <submittedName>
        <fullName evidence="6">Prolyl tripeptidyl peptidase</fullName>
        <ecNumber evidence="6">3.4.14.12</ecNumber>
    </submittedName>
</protein>
<keyword evidence="4" id="KW-0720">Serine protease</keyword>
<evidence type="ECO:0000256" key="4">
    <source>
        <dbReference type="ARBA" id="ARBA00022825"/>
    </source>
</evidence>
<name>A0A3P5X6S6_9BACL</name>
<dbReference type="PANTHER" id="PTHR42776:SF27">
    <property type="entry name" value="DIPEPTIDYL PEPTIDASE FAMILY MEMBER 6"/>
    <property type="match status" value="1"/>
</dbReference>
<evidence type="ECO:0000313" key="7">
    <source>
        <dbReference type="Proteomes" id="UP000270468"/>
    </source>
</evidence>
<dbReference type="Proteomes" id="UP000270468">
    <property type="component" value="Unassembled WGS sequence"/>
</dbReference>
<organism evidence="6 7">
    <name type="scientific">Filibacter tadaridae</name>
    <dbReference type="NCBI Taxonomy" id="2483811"/>
    <lineage>
        <taxon>Bacteria</taxon>
        <taxon>Bacillati</taxon>
        <taxon>Bacillota</taxon>
        <taxon>Bacilli</taxon>
        <taxon>Bacillales</taxon>
        <taxon>Caryophanaceae</taxon>
        <taxon>Filibacter</taxon>
    </lineage>
</organism>
<dbReference type="SUPFAM" id="SSF82171">
    <property type="entry name" value="DPP6 N-terminal domain-like"/>
    <property type="match status" value="1"/>
</dbReference>
<keyword evidence="2" id="KW-0645">Protease</keyword>
<evidence type="ECO:0000313" key="6">
    <source>
        <dbReference type="EMBL" id="VDC24009.1"/>
    </source>
</evidence>
<evidence type="ECO:0000256" key="2">
    <source>
        <dbReference type="ARBA" id="ARBA00022670"/>
    </source>
</evidence>
<dbReference type="Pfam" id="PF07676">
    <property type="entry name" value="PD40"/>
    <property type="match status" value="1"/>
</dbReference>
<dbReference type="OrthoDB" id="108903at2"/>
<dbReference type="Pfam" id="PF00326">
    <property type="entry name" value="Peptidase_S9"/>
    <property type="match status" value="1"/>
</dbReference>
<dbReference type="InterPro" id="IPR011659">
    <property type="entry name" value="WD40"/>
</dbReference>
<dbReference type="EMBL" id="UXAV01000029">
    <property type="protein sequence ID" value="VDC24009.1"/>
    <property type="molecule type" value="Genomic_DNA"/>
</dbReference>
<dbReference type="FunFam" id="3.40.50.1820:FF:000028">
    <property type="entry name" value="S9 family peptidase"/>
    <property type="match status" value="1"/>
</dbReference>
<sequence length="658" mass="74193">MEKRKVQAEDLYKLQSVTNPVLSPDGKEAVFVKTHIDEEDNKYVANLFHVYLDSNEVTQWTYGKNNVSSPAWSADGKQLAFLSNREDKNQVFIMSAKGGEAKKLTAFEKGVSSFLWSPCGTKIWVNAPVKEGKKFIDKEEKDDKKKPEPYRTSKMKYQMDGTGLLPQDAFRQIGVFDIDSGDVTPFTEGNHQHGLQGISHDGKKLIIGVNREENQDFQFRQPLFIVDIESKEETVLIDEEGYFGGARFSFDDRYIAFIGADQTFKNATHSNLYIYDSQDGTTINLTEGLDAPVGDSVVADHQQGADAPSVEWTTDNHLYFQLSTMGDVRLYFASLEGELYPATPENEHVYGYAVSTDGEFALMTVSNSVNPGELMKQTIATGERQTLTSFNEKYLEEVALVEPEAIIYKGPKDWDVHGWLMKPAGYEEGQKYPLIIDIHGGPHAMFANTFFHEMQLLAAKGYGVLYVNPRGSHGYSQEFVDAVRGDYGGGDYEDIMAGLDYILQENAWIDADRLGVTGGSYGGFMTNWIVGHTNRFKAAVTQRSISNWISFFGVSDIGYYFSDWQIGTDMMDVEKLWQHSPLKYAKNVETPLLIVHSENDFRCPIEQAEQLYITLKSMGKETEFVRFPDSDHNLSRTGTPNLRIARLDEITGWFAKHL</sequence>
<evidence type="ECO:0000259" key="5">
    <source>
        <dbReference type="Pfam" id="PF00326"/>
    </source>
</evidence>
<dbReference type="SUPFAM" id="SSF53474">
    <property type="entry name" value="alpha/beta-Hydrolases"/>
    <property type="match status" value="1"/>
</dbReference>
<dbReference type="Gene3D" id="2.120.10.30">
    <property type="entry name" value="TolB, C-terminal domain"/>
    <property type="match status" value="2"/>
</dbReference>
<feature type="domain" description="Peptidase S9 prolyl oligopeptidase catalytic" evidence="5">
    <location>
        <begin position="449"/>
        <end position="658"/>
    </location>
</feature>
<dbReference type="EC" id="3.4.14.12" evidence="6"/>
<dbReference type="PANTHER" id="PTHR42776">
    <property type="entry name" value="SERINE PEPTIDASE S9 FAMILY MEMBER"/>
    <property type="match status" value="1"/>
</dbReference>
<evidence type="ECO:0000256" key="1">
    <source>
        <dbReference type="ARBA" id="ARBA00010040"/>
    </source>
</evidence>
<dbReference type="Gene3D" id="3.40.50.1820">
    <property type="entry name" value="alpha/beta hydrolase"/>
    <property type="match status" value="1"/>
</dbReference>
<keyword evidence="7" id="KW-1185">Reference proteome</keyword>